<dbReference type="InParanoid" id="B4LHF1"/>
<name>B4LHF1_DROVI</name>
<dbReference type="OrthoDB" id="7255276at2759"/>
<evidence type="ECO:0000313" key="6">
    <source>
        <dbReference type="Proteomes" id="UP000008792"/>
    </source>
</evidence>
<evidence type="ECO:0008006" key="7">
    <source>
        <dbReference type="Google" id="ProtNLM"/>
    </source>
</evidence>
<protein>
    <recommendedName>
        <fullName evidence="7">Larval cuticle protein 8</fullName>
    </recommendedName>
</protein>
<dbReference type="HOGENOM" id="CLU_065450_7_3_1"/>
<dbReference type="GO" id="GO:0062129">
    <property type="term" value="C:chitin-based extracellular matrix"/>
    <property type="evidence" value="ECO:0007669"/>
    <property type="project" value="TreeGrafter"/>
</dbReference>
<dbReference type="STRING" id="7244.B4LHF1"/>
<dbReference type="GO" id="GO:0008010">
    <property type="term" value="F:structural constituent of chitin-based larval cuticle"/>
    <property type="evidence" value="ECO:0007669"/>
    <property type="project" value="TreeGrafter"/>
</dbReference>
<dbReference type="PROSITE" id="PS00233">
    <property type="entry name" value="CHIT_BIND_RR_1"/>
    <property type="match status" value="1"/>
</dbReference>
<proteinExistence type="predicted"/>
<evidence type="ECO:0000313" key="5">
    <source>
        <dbReference type="EMBL" id="EDW68484.1"/>
    </source>
</evidence>
<feature type="chain" id="PRO_5014298832" description="Larval cuticle protein 8" evidence="3">
    <location>
        <begin position="17"/>
        <end position="105"/>
    </location>
</feature>
<keyword evidence="1 2" id="KW-0193">Cuticle</keyword>
<dbReference type="OMA" id="HHAYVWE"/>
<evidence type="ECO:0000256" key="3">
    <source>
        <dbReference type="SAM" id="SignalP"/>
    </source>
</evidence>
<sequence length="105" mass="11337">MKFLIVFVALFALALAAPPQSDVQIVRQDSDVQPDSYKYGVETSDGTNKNEEGQLKNIGTEQEAISVKGSFSFVADDGQTYQVNYIADENGFQPQGAHLPVAPVA</sequence>
<organism evidence="4 6">
    <name type="scientific">Drosophila virilis</name>
    <name type="common">Fruit fly</name>
    <dbReference type="NCBI Taxonomy" id="7244"/>
    <lineage>
        <taxon>Eukaryota</taxon>
        <taxon>Metazoa</taxon>
        <taxon>Ecdysozoa</taxon>
        <taxon>Arthropoda</taxon>
        <taxon>Hexapoda</taxon>
        <taxon>Insecta</taxon>
        <taxon>Pterygota</taxon>
        <taxon>Neoptera</taxon>
        <taxon>Endopterygota</taxon>
        <taxon>Diptera</taxon>
        <taxon>Brachycera</taxon>
        <taxon>Muscomorpha</taxon>
        <taxon>Ephydroidea</taxon>
        <taxon>Drosophilidae</taxon>
        <taxon>Drosophila</taxon>
    </lineage>
</organism>
<evidence type="ECO:0000256" key="1">
    <source>
        <dbReference type="ARBA" id="ARBA00022460"/>
    </source>
</evidence>
<dbReference type="KEGG" id="dvi:6623325"/>
<dbReference type="KEGG" id="dvi:6623363"/>
<dbReference type="Proteomes" id="UP000008792">
    <property type="component" value="Unassembled WGS sequence"/>
</dbReference>
<dbReference type="InterPro" id="IPR000618">
    <property type="entry name" value="Insect_cuticle"/>
</dbReference>
<dbReference type="InterPro" id="IPR031311">
    <property type="entry name" value="CHIT_BIND_RR_consensus"/>
</dbReference>
<evidence type="ECO:0000313" key="4">
    <source>
        <dbReference type="EMBL" id="EDW68481.1"/>
    </source>
</evidence>
<dbReference type="eggNOG" id="ENOG502ST8A">
    <property type="taxonomic scope" value="Eukaryota"/>
</dbReference>
<accession>B4LHF1</accession>
<reference evidence="4" key="3">
    <citation type="submission" date="2008-06" db="EMBL/GenBank/DDBJ databases">
        <authorList>
            <consortium name="FlyBase"/>
        </authorList>
    </citation>
    <scope>NUCLEOTIDE SEQUENCE</scope>
    <source>
        <strain evidence="4">TSC#15010-1051.87</strain>
    </source>
</reference>
<dbReference type="InterPro" id="IPR050468">
    <property type="entry name" value="Cuticle_Struct_Prot"/>
</dbReference>
<gene>
    <name evidence="4" type="primary">Dvir\GJ12681</name>
    <name evidence="5" type="synonym">Dvir\GJ12680</name>
    <name evidence="5" type="ORF">Dvir_GJ12680</name>
    <name evidence="4" type="ORF">Dvir_GJ12681</name>
</gene>
<feature type="signal peptide" evidence="3">
    <location>
        <begin position="1"/>
        <end position="16"/>
    </location>
</feature>
<dbReference type="PRINTS" id="PR00947">
    <property type="entry name" value="CUTICLE"/>
</dbReference>
<reference evidence="4 6" key="1">
    <citation type="journal article" date="2007" name="Nature">
        <title>Evolution of genes and genomes on the Drosophila phylogeny.</title>
        <authorList>
            <consortium name="Drosophila 12 Genomes Consortium"/>
            <person name="Clark A.G."/>
            <person name="Eisen M.B."/>
            <person name="Smith D.R."/>
            <person name="Bergman C.M."/>
            <person name="Oliver B."/>
            <person name="Markow T.A."/>
            <person name="Kaufman T.C."/>
            <person name="Kellis M."/>
            <person name="Gelbart W."/>
            <person name="Iyer V.N."/>
            <person name="Pollard D.A."/>
            <person name="Sackton T.B."/>
            <person name="Larracuente A.M."/>
            <person name="Singh N.D."/>
            <person name="Abad J.P."/>
            <person name="Abt D.N."/>
            <person name="Adryan B."/>
            <person name="Aguade M."/>
            <person name="Akashi H."/>
            <person name="Anderson W.W."/>
            <person name="Aquadro C.F."/>
            <person name="Ardell D.H."/>
            <person name="Arguello R."/>
            <person name="Artieri C.G."/>
            <person name="Barbash D.A."/>
            <person name="Barker D."/>
            <person name="Barsanti P."/>
            <person name="Batterham P."/>
            <person name="Batzoglou S."/>
            <person name="Begun D."/>
            <person name="Bhutkar A."/>
            <person name="Blanco E."/>
            <person name="Bosak S.A."/>
            <person name="Bradley R.K."/>
            <person name="Brand A.D."/>
            <person name="Brent M.R."/>
            <person name="Brooks A.N."/>
            <person name="Brown R.H."/>
            <person name="Butlin R.K."/>
            <person name="Caggese C."/>
            <person name="Calvi B.R."/>
            <person name="Bernardo de Carvalho A."/>
            <person name="Caspi A."/>
            <person name="Castrezana S."/>
            <person name="Celniker S.E."/>
            <person name="Chang J.L."/>
            <person name="Chapple C."/>
            <person name="Chatterji S."/>
            <person name="Chinwalla A."/>
            <person name="Civetta A."/>
            <person name="Clifton S.W."/>
            <person name="Comeron J.M."/>
            <person name="Costello J.C."/>
            <person name="Coyne J.A."/>
            <person name="Daub J."/>
            <person name="David R.G."/>
            <person name="Delcher A.L."/>
            <person name="Delehaunty K."/>
            <person name="Do C.B."/>
            <person name="Ebling H."/>
            <person name="Edwards K."/>
            <person name="Eickbush T."/>
            <person name="Evans J.D."/>
            <person name="Filipski A."/>
            <person name="Findeiss S."/>
            <person name="Freyhult E."/>
            <person name="Fulton L."/>
            <person name="Fulton R."/>
            <person name="Garcia A.C."/>
            <person name="Gardiner A."/>
            <person name="Garfield D.A."/>
            <person name="Garvin B.E."/>
            <person name="Gibson G."/>
            <person name="Gilbert D."/>
            <person name="Gnerre S."/>
            <person name="Godfrey J."/>
            <person name="Good R."/>
            <person name="Gotea V."/>
            <person name="Gravely B."/>
            <person name="Greenberg A.J."/>
            <person name="Griffiths-Jones S."/>
            <person name="Gross S."/>
            <person name="Guigo R."/>
            <person name="Gustafson E.A."/>
            <person name="Haerty W."/>
            <person name="Hahn M.W."/>
            <person name="Halligan D.L."/>
            <person name="Halpern A.L."/>
            <person name="Halter G.M."/>
            <person name="Han M.V."/>
            <person name="Heger A."/>
            <person name="Hillier L."/>
            <person name="Hinrichs A.S."/>
            <person name="Holmes I."/>
            <person name="Hoskins R.A."/>
            <person name="Hubisz M.J."/>
            <person name="Hultmark D."/>
            <person name="Huntley M.A."/>
            <person name="Jaffe D.B."/>
            <person name="Jagadeeshan S."/>
            <person name="Jeck W.R."/>
            <person name="Johnson J."/>
            <person name="Jones C.D."/>
            <person name="Jordan W.C."/>
            <person name="Karpen G.H."/>
            <person name="Kataoka E."/>
            <person name="Keightley P.D."/>
            <person name="Kheradpour P."/>
            <person name="Kirkness E.F."/>
            <person name="Koerich L.B."/>
            <person name="Kristiansen K."/>
            <person name="Kudrna D."/>
            <person name="Kulathinal R.J."/>
            <person name="Kumar S."/>
            <person name="Kwok R."/>
            <person name="Lander E."/>
            <person name="Langley C.H."/>
            <person name="Lapoint R."/>
            <person name="Lazzaro B.P."/>
            <person name="Lee S.J."/>
            <person name="Levesque L."/>
            <person name="Li R."/>
            <person name="Lin C.F."/>
            <person name="Lin M.F."/>
            <person name="Lindblad-Toh K."/>
            <person name="Llopart A."/>
            <person name="Long M."/>
            <person name="Low L."/>
            <person name="Lozovsky E."/>
            <person name="Lu J."/>
            <person name="Luo M."/>
            <person name="Machado C.A."/>
            <person name="Makalowski W."/>
            <person name="Marzo M."/>
            <person name="Matsuda M."/>
            <person name="Matzkin L."/>
            <person name="McAllister B."/>
            <person name="McBride C.S."/>
            <person name="McKernan B."/>
            <person name="McKernan K."/>
            <person name="Mendez-Lago M."/>
            <person name="Minx P."/>
            <person name="Mollenhauer M.U."/>
            <person name="Montooth K."/>
            <person name="Mount S.M."/>
            <person name="Mu X."/>
            <person name="Myers E."/>
            <person name="Negre B."/>
            <person name="Newfeld S."/>
            <person name="Nielsen R."/>
            <person name="Noor M.A."/>
            <person name="O'Grady P."/>
            <person name="Pachter L."/>
            <person name="Papaceit M."/>
            <person name="Parisi M.J."/>
            <person name="Parisi M."/>
            <person name="Parts L."/>
            <person name="Pedersen J.S."/>
            <person name="Pesole G."/>
            <person name="Phillippy A.M."/>
            <person name="Ponting C.P."/>
            <person name="Pop M."/>
            <person name="Porcelli D."/>
            <person name="Powell J.R."/>
            <person name="Prohaska S."/>
            <person name="Pruitt K."/>
            <person name="Puig M."/>
            <person name="Quesneville H."/>
            <person name="Ram K.R."/>
            <person name="Rand D."/>
            <person name="Rasmussen M.D."/>
            <person name="Reed L.K."/>
            <person name="Reenan R."/>
            <person name="Reily A."/>
            <person name="Remington K.A."/>
            <person name="Rieger T.T."/>
            <person name="Ritchie M.G."/>
            <person name="Robin C."/>
            <person name="Rogers Y.H."/>
            <person name="Rohde C."/>
            <person name="Rozas J."/>
            <person name="Rubenfield M.J."/>
            <person name="Ruiz A."/>
            <person name="Russo S."/>
            <person name="Salzberg S.L."/>
            <person name="Sanchez-Gracia A."/>
            <person name="Saranga D.J."/>
            <person name="Sato H."/>
            <person name="Schaeffer S.W."/>
            <person name="Schatz M.C."/>
            <person name="Schlenke T."/>
            <person name="Schwartz R."/>
            <person name="Segarra C."/>
            <person name="Singh R.S."/>
            <person name="Sirot L."/>
            <person name="Sirota M."/>
            <person name="Sisneros N.B."/>
            <person name="Smith C.D."/>
            <person name="Smith T.F."/>
            <person name="Spieth J."/>
            <person name="Stage D.E."/>
            <person name="Stark A."/>
            <person name="Stephan W."/>
            <person name="Strausberg R.L."/>
            <person name="Strempel S."/>
            <person name="Sturgill D."/>
            <person name="Sutton G."/>
            <person name="Sutton G.G."/>
            <person name="Tao W."/>
            <person name="Teichmann S."/>
            <person name="Tobari Y.N."/>
            <person name="Tomimura Y."/>
            <person name="Tsolas J.M."/>
            <person name="Valente V.L."/>
            <person name="Venter E."/>
            <person name="Venter J.C."/>
            <person name="Vicario S."/>
            <person name="Vieira F.G."/>
            <person name="Vilella A.J."/>
            <person name="Villasante A."/>
            <person name="Walenz B."/>
            <person name="Wang J."/>
            <person name="Wasserman M."/>
            <person name="Watts T."/>
            <person name="Wilson D."/>
            <person name="Wilson R.K."/>
            <person name="Wing R.A."/>
            <person name="Wolfner M.F."/>
            <person name="Wong A."/>
            <person name="Wong G.K."/>
            <person name="Wu C.I."/>
            <person name="Wu G."/>
            <person name="Yamamoto D."/>
            <person name="Yang H.P."/>
            <person name="Yang S.P."/>
            <person name="Yorke J.A."/>
            <person name="Yoshida K."/>
            <person name="Zdobnov E."/>
            <person name="Zhang P."/>
            <person name="Zhang Y."/>
            <person name="Zimin A.V."/>
            <person name="Baldwin J."/>
            <person name="Abdouelleil A."/>
            <person name="Abdulkadir J."/>
            <person name="Abebe A."/>
            <person name="Abera B."/>
            <person name="Abreu J."/>
            <person name="Acer S.C."/>
            <person name="Aftuck L."/>
            <person name="Alexander A."/>
            <person name="An P."/>
            <person name="Anderson E."/>
            <person name="Anderson S."/>
            <person name="Arachi H."/>
            <person name="Azer M."/>
            <person name="Bachantsang P."/>
            <person name="Barry A."/>
            <person name="Bayul T."/>
            <person name="Berlin A."/>
            <person name="Bessette D."/>
            <person name="Bloom T."/>
            <person name="Blye J."/>
            <person name="Boguslavskiy L."/>
            <person name="Bonnet C."/>
            <person name="Boukhgalter B."/>
            <person name="Bourzgui I."/>
            <person name="Brown A."/>
            <person name="Cahill P."/>
            <person name="Channer S."/>
            <person name="Cheshatsang Y."/>
            <person name="Chuda L."/>
            <person name="Citroen M."/>
            <person name="Collymore A."/>
            <person name="Cooke P."/>
            <person name="Costello M."/>
            <person name="D'Aco K."/>
            <person name="Daza R."/>
            <person name="De Haan G."/>
            <person name="DeGray S."/>
            <person name="DeMaso C."/>
            <person name="Dhargay N."/>
            <person name="Dooley K."/>
            <person name="Dooley E."/>
            <person name="Doricent M."/>
            <person name="Dorje P."/>
            <person name="Dorjee K."/>
            <person name="Dupes A."/>
            <person name="Elong R."/>
            <person name="Falk J."/>
            <person name="Farina A."/>
            <person name="Faro S."/>
            <person name="Ferguson D."/>
            <person name="Fisher S."/>
            <person name="Foley C.D."/>
            <person name="Franke A."/>
            <person name="Friedrich D."/>
            <person name="Gadbois L."/>
            <person name="Gearin G."/>
            <person name="Gearin C.R."/>
            <person name="Giannoukos G."/>
            <person name="Goode T."/>
            <person name="Graham J."/>
            <person name="Grandbois E."/>
            <person name="Grewal S."/>
            <person name="Gyaltsen K."/>
            <person name="Hafez N."/>
            <person name="Hagos B."/>
            <person name="Hall J."/>
            <person name="Henson C."/>
            <person name="Hollinger A."/>
            <person name="Honan T."/>
            <person name="Huard M.D."/>
            <person name="Hughes L."/>
            <person name="Hurhula B."/>
            <person name="Husby M.E."/>
            <person name="Kamat A."/>
            <person name="Kanga B."/>
            <person name="Kashin S."/>
            <person name="Khazanovich D."/>
            <person name="Kisner P."/>
            <person name="Lance K."/>
            <person name="Lara M."/>
            <person name="Lee W."/>
            <person name="Lennon N."/>
            <person name="Letendre F."/>
            <person name="LeVine R."/>
            <person name="Lipovsky A."/>
            <person name="Liu X."/>
            <person name="Liu J."/>
            <person name="Liu S."/>
            <person name="Lokyitsang T."/>
            <person name="Lokyitsang Y."/>
            <person name="Lubonja R."/>
            <person name="Lui A."/>
            <person name="MacDonald P."/>
            <person name="Magnisalis V."/>
            <person name="Maru K."/>
            <person name="Matthews C."/>
            <person name="McCusker W."/>
            <person name="McDonough S."/>
            <person name="Mehta T."/>
            <person name="Meldrim J."/>
            <person name="Meneus L."/>
            <person name="Mihai O."/>
            <person name="Mihalev A."/>
            <person name="Mihova T."/>
            <person name="Mittelman R."/>
            <person name="Mlenga V."/>
            <person name="Montmayeur A."/>
            <person name="Mulrain L."/>
            <person name="Navidi A."/>
            <person name="Naylor J."/>
            <person name="Negash T."/>
            <person name="Nguyen T."/>
            <person name="Nguyen N."/>
            <person name="Nicol R."/>
            <person name="Norbu C."/>
            <person name="Norbu N."/>
            <person name="Novod N."/>
            <person name="O'Neill B."/>
            <person name="Osman S."/>
            <person name="Markiewicz E."/>
            <person name="Oyono O.L."/>
            <person name="Patti C."/>
            <person name="Phunkhang P."/>
            <person name="Pierre F."/>
            <person name="Priest M."/>
            <person name="Raghuraman S."/>
            <person name="Rege F."/>
            <person name="Reyes R."/>
            <person name="Rise C."/>
            <person name="Rogov P."/>
            <person name="Ross K."/>
            <person name="Ryan E."/>
            <person name="Settipalli S."/>
            <person name="Shea T."/>
            <person name="Sherpa N."/>
            <person name="Shi L."/>
            <person name="Shih D."/>
            <person name="Sparrow T."/>
            <person name="Spaulding J."/>
            <person name="Stalker J."/>
            <person name="Stange-Thomann N."/>
            <person name="Stavropoulos S."/>
            <person name="Stone C."/>
            <person name="Strader C."/>
            <person name="Tesfaye S."/>
            <person name="Thomson T."/>
            <person name="Thoulutsang Y."/>
            <person name="Thoulutsang D."/>
            <person name="Topham K."/>
            <person name="Topping I."/>
            <person name="Tsamla T."/>
            <person name="Vassiliev H."/>
            <person name="Vo A."/>
            <person name="Wangchuk T."/>
            <person name="Wangdi T."/>
            <person name="Weiand M."/>
            <person name="Wilkinson J."/>
            <person name="Wilson A."/>
            <person name="Yadav S."/>
            <person name="Young G."/>
            <person name="Yu Q."/>
            <person name="Zembek L."/>
            <person name="Zhong D."/>
            <person name="Zimmer A."/>
            <person name="Zwirko Z."/>
            <person name="Jaffe D.B."/>
            <person name="Alvarez P."/>
            <person name="Brockman W."/>
            <person name="Butler J."/>
            <person name="Chin C."/>
            <person name="Gnerre S."/>
            <person name="Grabherr M."/>
            <person name="Kleber M."/>
            <person name="Mauceli E."/>
            <person name="MacCallum I."/>
        </authorList>
    </citation>
    <scope>NUCLEOTIDE SEQUENCE [LARGE SCALE GENOMIC DNA]</scope>
    <source>
        <strain evidence="4">TSC#15010-1051.87</strain>
        <strain evidence="6">Tucson 15010-1051.87</strain>
    </source>
</reference>
<dbReference type="PROSITE" id="PS51155">
    <property type="entry name" value="CHIT_BIND_RR_2"/>
    <property type="match status" value="1"/>
</dbReference>
<dbReference type="PANTHER" id="PTHR10380:SF218">
    <property type="entry name" value="ADULT CUTICLE PROTEIN 65AA-RELATED"/>
    <property type="match status" value="1"/>
</dbReference>
<keyword evidence="6" id="KW-1185">Reference proteome</keyword>
<keyword evidence="3" id="KW-0732">Signal</keyword>
<dbReference type="Pfam" id="PF00379">
    <property type="entry name" value="Chitin_bind_4"/>
    <property type="match status" value="1"/>
</dbReference>
<dbReference type="EMBL" id="CH940647">
    <property type="protein sequence ID" value="EDW68484.1"/>
    <property type="molecule type" value="Genomic_DNA"/>
</dbReference>
<dbReference type="EMBL" id="CH940647">
    <property type="protein sequence ID" value="EDW68481.1"/>
    <property type="molecule type" value="Genomic_DNA"/>
</dbReference>
<dbReference type="AlphaFoldDB" id="B4LHF1"/>
<dbReference type="PANTHER" id="PTHR10380">
    <property type="entry name" value="CUTICLE PROTEIN"/>
    <property type="match status" value="1"/>
</dbReference>
<evidence type="ECO:0000256" key="2">
    <source>
        <dbReference type="PROSITE-ProRule" id="PRU00497"/>
    </source>
</evidence>
<reference evidence="4" key="2">
    <citation type="journal article" date="2008" name="Bioinformatics">
        <title>Assembly reconciliation.</title>
        <authorList>
            <person name="Zimin A.V."/>
            <person name="Smith D.R."/>
            <person name="Sutton G."/>
            <person name="Yorke J.A."/>
        </authorList>
    </citation>
    <scope>NUCLEOTIDE SEQUENCE</scope>
    <source>
        <strain evidence="4">TSC#15010-1051.87</strain>
    </source>
</reference>